<dbReference type="PANTHER" id="PTHR43317:SF1">
    <property type="entry name" value="THERMOSPERMINE SYNTHASE ACAULIS5"/>
    <property type="match status" value="1"/>
</dbReference>
<dbReference type="Proteomes" id="UP000323136">
    <property type="component" value="Unassembled WGS sequence"/>
</dbReference>
<comment type="caution">
    <text evidence="2">The sequence shown here is derived from an EMBL/GenBank/DDBJ whole genome shotgun (WGS) entry which is preliminary data.</text>
</comment>
<dbReference type="NCBIfam" id="NF037959">
    <property type="entry name" value="MFS_SpdSyn"/>
    <property type="match status" value="1"/>
</dbReference>
<dbReference type="InterPro" id="IPR029063">
    <property type="entry name" value="SAM-dependent_MTases_sf"/>
</dbReference>
<keyword evidence="1" id="KW-0620">Polyamine biosynthesis</keyword>
<dbReference type="GO" id="GO:0006596">
    <property type="term" value="P:polyamine biosynthetic process"/>
    <property type="evidence" value="ECO:0007669"/>
    <property type="project" value="UniProtKB-KW"/>
</dbReference>
<evidence type="ECO:0000256" key="1">
    <source>
        <dbReference type="ARBA" id="ARBA00023115"/>
    </source>
</evidence>
<evidence type="ECO:0000313" key="3">
    <source>
        <dbReference type="Proteomes" id="UP000323136"/>
    </source>
</evidence>
<name>A0A5S5DSV2_9FLAO</name>
<dbReference type="Gene3D" id="3.40.50.150">
    <property type="entry name" value="Vaccinia Virus protein VP39"/>
    <property type="match status" value="1"/>
</dbReference>
<reference evidence="2 3" key="1">
    <citation type="submission" date="2019-07" db="EMBL/GenBank/DDBJ databases">
        <title>Genomic Encyclopedia of Type Strains, Phase IV (KMG-IV): sequencing the most valuable type-strain genomes for metagenomic binning, comparative biology and taxonomic classification.</title>
        <authorList>
            <person name="Goeker M."/>
        </authorList>
    </citation>
    <scope>NUCLEOTIDE SEQUENCE [LARGE SCALE GENOMIC DNA]</scope>
    <source>
        <strain evidence="2 3">DSM 18961</strain>
    </source>
</reference>
<dbReference type="CDD" id="cd02440">
    <property type="entry name" value="AdoMet_MTases"/>
    <property type="match status" value="1"/>
</dbReference>
<organism evidence="2 3">
    <name type="scientific">Tenacibaculum adriaticum</name>
    <dbReference type="NCBI Taxonomy" id="413713"/>
    <lineage>
        <taxon>Bacteria</taxon>
        <taxon>Pseudomonadati</taxon>
        <taxon>Bacteroidota</taxon>
        <taxon>Flavobacteriia</taxon>
        <taxon>Flavobacteriales</taxon>
        <taxon>Flavobacteriaceae</taxon>
        <taxon>Tenacibaculum</taxon>
    </lineage>
</organism>
<proteinExistence type="predicted"/>
<dbReference type="RefSeq" id="WP_148870419.1">
    <property type="nucleotide sequence ID" value="NZ_VNIA01000003.1"/>
</dbReference>
<dbReference type="PANTHER" id="PTHR43317">
    <property type="entry name" value="THERMOSPERMINE SYNTHASE ACAULIS5"/>
    <property type="match status" value="1"/>
</dbReference>
<accession>A0A5S5DSV2</accession>
<dbReference type="AlphaFoldDB" id="A0A5S5DSV2"/>
<dbReference type="EMBL" id="VNIA01000003">
    <property type="protein sequence ID" value="TYP98086.1"/>
    <property type="molecule type" value="Genomic_DNA"/>
</dbReference>
<dbReference type="OrthoDB" id="650847at2"/>
<sequence length="221" mass="25257">MKRILSYIWPQTTKVNSDYNGILEVTFINGRKILDSKNANYSFGSLQQILEIGISKIDLKNVDSILLLGLGGGSIVSSLRNKFGFNKKIIAVELDQKVIDIAQKEFFISSSDTLVIKKYDAFNFVKNSNNQYDLIIVDLFIDNQVPKQFYTEEFCNNLSNIITTKGSIIFNLGINQINKDKRNSVINYFYNKKEYKTFQYEKILGTNSLLIANKTTNKKSL</sequence>
<gene>
    <name evidence="2" type="ORF">C7447_103256</name>
</gene>
<keyword evidence="3" id="KW-1185">Reference proteome</keyword>
<dbReference type="SUPFAM" id="SSF53335">
    <property type="entry name" value="S-adenosyl-L-methionine-dependent methyltransferases"/>
    <property type="match status" value="1"/>
</dbReference>
<evidence type="ECO:0000313" key="2">
    <source>
        <dbReference type="EMBL" id="TYP98086.1"/>
    </source>
</evidence>
<protein>
    <submittedName>
        <fullName evidence="2">Spermine/spermidine synthase</fullName>
    </submittedName>
</protein>
<dbReference type="Pfam" id="PF01564">
    <property type="entry name" value="Spermine_synth"/>
    <property type="match status" value="1"/>
</dbReference>